<dbReference type="GO" id="GO:0005634">
    <property type="term" value="C:nucleus"/>
    <property type="evidence" value="ECO:0007669"/>
    <property type="project" value="TreeGrafter"/>
</dbReference>
<organism evidence="4 5">
    <name type="scientific">Ajellomyces capsulatus</name>
    <name type="common">Darling's disease fungus</name>
    <name type="synonym">Histoplasma capsulatum</name>
    <dbReference type="NCBI Taxonomy" id="5037"/>
    <lineage>
        <taxon>Eukaryota</taxon>
        <taxon>Fungi</taxon>
        <taxon>Dikarya</taxon>
        <taxon>Ascomycota</taxon>
        <taxon>Pezizomycotina</taxon>
        <taxon>Eurotiomycetes</taxon>
        <taxon>Eurotiomycetidae</taxon>
        <taxon>Onygenales</taxon>
        <taxon>Ajellomycetaceae</taxon>
        <taxon>Histoplasma</taxon>
    </lineage>
</organism>
<dbReference type="InterPro" id="IPR002110">
    <property type="entry name" value="Ankyrin_rpt"/>
</dbReference>
<evidence type="ECO:0000256" key="3">
    <source>
        <dbReference type="PROSITE-ProRule" id="PRU00023"/>
    </source>
</evidence>
<evidence type="ECO:0008006" key="6">
    <source>
        <dbReference type="Google" id="ProtNLM"/>
    </source>
</evidence>
<dbReference type="Gene3D" id="1.25.40.20">
    <property type="entry name" value="Ankyrin repeat-containing domain"/>
    <property type="match status" value="1"/>
</dbReference>
<keyword evidence="2 3" id="KW-0040">ANK repeat</keyword>
<evidence type="ECO:0000313" key="5">
    <source>
        <dbReference type="Proteomes" id="UP000663671"/>
    </source>
</evidence>
<proteinExistence type="predicted"/>
<dbReference type="SUPFAM" id="SSF48403">
    <property type="entry name" value="Ankyrin repeat"/>
    <property type="match status" value="1"/>
</dbReference>
<dbReference type="EMBL" id="CP069109">
    <property type="protein sequence ID" value="QSS58978.1"/>
    <property type="molecule type" value="Genomic_DNA"/>
</dbReference>
<dbReference type="GO" id="GO:0045944">
    <property type="term" value="P:positive regulation of transcription by RNA polymerase II"/>
    <property type="evidence" value="ECO:0007669"/>
    <property type="project" value="TreeGrafter"/>
</dbReference>
<evidence type="ECO:0000313" key="4">
    <source>
        <dbReference type="EMBL" id="QSS58978.1"/>
    </source>
</evidence>
<dbReference type="InterPro" id="IPR050663">
    <property type="entry name" value="Ankyrin-SOCS_Box"/>
</dbReference>
<gene>
    <name evidence="4" type="ORF">I7I51_08409</name>
</gene>
<reference evidence="4" key="1">
    <citation type="submission" date="2021-01" db="EMBL/GenBank/DDBJ databases">
        <title>Chromosome-level genome assembly of a human fungal pathogen reveals clustering of transcriptionally co-regulated genes.</title>
        <authorList>
            <person name="Voorhies M."/>
            <person name="Cohen S."/>
            <person name="Shea T.P."/>
            <person name="Petrus S."/>
            <person name="Munoz J.F."/>
            <person name="Poplawski S."/>
            <person name="Goldman W.E."/>
            <person name="Michael T."/>
            <person name="Cuomo C.A."/>
            <person name="Sil A."/>
            <person name="Beyhan S."/>
        </authorList>
    </citation>
    <scope>NUCLEOTIDE SEQUENCE</scope>
    <source>
        <strain evidence="4">WU24</strain>
    </source>
</reference>
<evidence type="ECO:0000256" key="1">
    <source>
        <dbReference type="ARBA" id="ARBA00022737"/>
    </source>
</evidence>
<protein>
    <recommendedName>
        <fullName evidence="6">Ankyrin repeat protein</fullName>
    </recommendedName>
</protein>
<dbReference type="PROSITE" id="PS50088">
    <property type="entry name" value="ANK_REPEAT"/>
    <property type="match status" value="1"/>
</dbReference>
<dbReference type="PANTHER" id="PTHR24193:SF121">
    <property type="entry name" value="ADA2A-CONTAINING COMPLEX COMPONENT 3, ISOFORM D"/>
    <property type="match status" value="1"/>
</dbReference>
<evidence type="ECO:0000256" key="2">
    <source>
        <dbReference type="ARBA" id="ARBA00023043"/>
    </source>
</evidence>
<dbReference type="Pfam" id="PF00023">
    <property type="entry name" value="Ank"/>
    <property type="match status" value="1"/>
</dbReference>
<dbReference type="SMART" id="SM00248">
    <property type="entry name" value="ANK"/>
    <property type="match status" value="3"/>
</dbReference>
<dbReference type="GO" id="GO:0000976">
    <property type="term" value="F:transcription cis-regulatory region binding"/>
    <property type="evidence" value="ECO:0007669"/>
    <property type="project" value="TreeGrafter"/>
</dbReference>
<keyword evidence="1" id="KW-0677">Repeat</keyword>
<dbReference type="AlphaFoldDB" id="A0A8A1LXT0"/>
<feature type="repeat" description="ANK" evidence="3">
    <location>
        <begin position="90"/>
        <end position="119"/>
    </location>
</feature>
<dbReference type="OrthoDB" id="426293at2759"/>
<dbReference type="VEuPathDB" id="FungiDB:I7I51_08409"/>
<accession>A0A8A1LXT0</accession>
<dbReference type="Proteomes" id="UP000663671">
    <property type="component" value="Chromosome 2"/>
</dbReference>
<dbReference type="PANTHER" id="PTHR24193">
    <property type="entry name" value="ANKYRIN REPEAT PROTEIN"/>
    <property type="match status" value="1"/>
</dbReference>
<name>A0A8A1LXT0_AJECA</name>
<sequence>MSATVLRTPLSFAVLEGSFEVIKILFENGGSSAQGQLLHYSAMRKTTDSLAVLEYIYNKCPEINASNINKLLDQDSPEDFAMNHRAGLGTPLHYAALAGLLDSVQFLVGRGGNPWILDPHRRTACGWAIYSEQEHVAQYLQSLRNVVPSNPENQEFNNISIPV</sequence>
<dbReference type="InterPro" id="IPR036770">
    <property type="entry name" value="Ankyrin_rpt-contain_sf"/>
</dbReference>